<dbReference type="Gene3D" id="2.60.120.460">
    <property type="entry name" value="YjbQ-like"/>
    <property type="match status" value="1"/>
</dbReference>
<dbReference type="Proteomes" id="UP000198736">
    <property type="component" value="Unassembled WGS sequence"/>
</dbReference>
<name>A0A0S4LLL7_9BACT</name>
<protein>
    <recommendedName>
        <fullName evidence="4">Secondary thiamine-phosphate synthase enzyme</fullName>
    </recommendedName>
</protein>
<dbReference type="NCBIfam" id="TIGR00149">
    <property type="entry name" value="TIGR00149_YjbQ"/>
    <property type="match status" value="1"/>
</dbReference>
<sequence length="140" mass="15372">MAVHTVSLTIRMEGDTRVDNITKPVADALAGSNLTAGIVTVFVKHTTASVMIIEDEPGIRADTKMFWDRLVPPDPRWQHNRVNPGEDNGHSHLRGQLQGPSVTIPFAAGALLLGTWQQIVVVDFDTRARNRELVVQVLGE</sequence>
<comment type="similarity">
    <text evidence="1">Belongs to the UPF0047 family.</text>
</comment>
<dbReference type="PANTHER" id="PTHR30615">
    <property type="entry name" value="UNCHARACTERIZED PROTEIN YJBQ-RELATED"/>
    <property type="match status" value="1"/>
</dbReference>
<dbReference type="PANTHER" id="PTHR30615:SF8">
    <property type="entry name" value="UPF0047 PROTEIN C4A8.02C"/>
    <property type="match status" value="1"/>
</dbReference>
<accession>A0A0S4LLL7</accession>
<dbReference type="Pfam" id="PF01894">
    <property type="entry name" value="YjbQ"/>
    <property type="match status" value="1"/>
</dbReference>
<dbReference type="InterPro" id="IPR001602">
    <property type="entry name" value="UPF0047_YjbQ-like"/>
</dbReference>
<evidence type="ECO:0000256" key="1">
    <source>
        <dbReference type="ARBA" id="ARBA00005534"/>
    </source>
</evidence>
<dbReference type="STRING" id="1742973.COMA2_50082"/>
<evidence type="ECO:0000313" key="3">
    <source>
        <dbReference type="Proteomes" id="UP000198736"/>
    </source>
</evidence>
<dbReference type="AlphaFoldDB" id="A0A0S4LLL7"/>
<keyword evidence="3" id="KW-1185">Reference proteome</keyword>
<organism evidence="2 3">
    <name type="scientific">Candidatus Nitrospira nitrificans</name>
    <dbReference type="NCBI Taxonomy" id="1742973"/>
    <lineage>
        <taxon>Bacteria</taxon>
        <taxon>Pseudomonadati</taxon>
        <taxon>Nitrospirota</taxon>
        <taxon>Nitrospiria</taxon>
        <taxon>Nitrospirales</taxon>
        <taxon>Nitrospiraceae</taxon>
        <taxon>Nitrospira</taxon>
    </lineage>
</organism>
<dbReference type="EMBL" id="CZPZ01000032">
    <property type="protein sequence ID" value="CUS38428.1"/>
    <property type="molecule type" value="Genomic_DNA"/>
</dbReference>
<proteinExistence type="inferred from homology"/>
<gene>
    <name evidence="2" type="ORF">COMA2_50082</name>
</gene>
<dbReference type="OrthoDB" id="9801725at2"/>
<dbReference type="InterPro" id="IPR035917">
    <property type="entry name" value="YjbQ-like_sf"/>
</dbReference>
<dbReference type="PIRSF" id="PIRSF004681">
    <property type="entry name" value="UCP004681"/>
    <property type="match status" value="1"/>
</dbReference>
<reference evidence="3" key="1">
    <citation type="submission" date="2015-10" db="EMBL/GenBank/DDBJ databases">
        <authorList>
            <person name="Luecker S."/>
            <person name="Luecker S."/>
        </authorList>
    </citation>
    <scope>NUCLEOTIDE SEQUENCE [LARGE SCALE GENOMIC DNA]</scope>
</reference>
<dbReference type="SUPFAM" id="SSF111038">
    <property type="entry name" value="YjbQ-like"/>
    <property type="match status" value="1"/>
</dbReference>
<evidence type="ECO:0008006" key="4">
    <source>
        <dbReference type="Google" id="ProtNLM"/>
    </source>
</evidence>
<evidence type="ECO:0000313" key="2">
    <source>
        <dbReference type="EMBL" id="CUS38428.1"/>
    </source>
</evidence>